<sequence length="420" mass="47046">MTILGASALIAATVEWAKGFRHSSSSFAPDNQIVHPENGRHDSQTGSADPEGTIRVFLRGIVFTVLPSLLFGLFNNSFLAADIYQRIMTPITNMAKPLEEDERARFYPGEPNIKGAMAKDSMLLDYISLDIISCVAAAVSNGNYKIVWGLLLATVCNSVYIVAGRIFAFVETPSPAGGVYYVVTIQERNFFAAFGIMIFYIISLWVLRPHGVVRTCRRLFTLMDLASLVHQSHILQCPEFWLQSPSDTEDHLRAQVTLANRVYTYGIYKGYDQNEHVGIAPHSIPRAWDRSASASLPKFYYSVELARDMLRYGLDGDDALKYAQNLLETGPRTEDGCVRVRSNEYRSWRKGYRRPRGPRGNSRSHEGETSTTSSYQPPGPDPWSGSYQRISHIETPTMDDETGETGARDRDEGDMDRRSS</sequence>
<dbReference type="Proteomes" id="UP000613401">
    <property type="component" value="Unassembled WGS sequence"/>
</dbReference>
<evidence type="ECO:0000256" key="2">
    <source>
        <dbReference type="SAM" id="Phobius"/>
    </source>
</evidence>
<gene>
    <name evidence="3" type="ORF">GCG54_00010341</name>
</gene>
<dbReference type="GeneID" id="69017469"/>
<evidence type="ECO:0000256" key="1">
    <source>
        <dbReference type="SAM" id="MobiDB-lite"/>
    </source>
</evidence>
<feature type="transmembrane region" description="Helical" evidence="2">
    <location>
        <begin position="146"/>
        <end position="168"/>
    </location>
</feature>
<dbReference type="RefSeq" id="XP_045270164.1">
    <property type="nucleotide sequence ID" value="XM_045410266.1"/>
</dbReference>
<feature type="region of interest" description="Disordered" evidence="1">
    <location>
        <begin position="349"/>
        <end position="420"/>
    </location>
</feature>
<protein>
    <submittedName>
        <fullName evidence="3">Uncharacterized protein</fullName>
    </submittedName>
</protein>
<organism evidence="3 4">
    <name type="scientific">Colletotrichum gloeosporioides</name>
    <name type="common">Anthracnose fungus</name>
    <name type="synonym">Glomerella cingulata</name>
    <dbReference type="NCBI Taxonomy" id="474922"/>
    <lineage>
        <taxon>Eukaryota</taxon>
        <taxon>Fungi</taxon>
        <taxon>Dikarya</taxon>
        <taxon>Ascomycota</taxon>
        <taxon>Pezizomycotina</taxon>
        <taxon>Sordariomycetes</taxon>
        <taxon>Hypocreomycetidae</taxon>
        <taxon>Glomerellales</taxon>
        <taxon>Glomerellaceae</taxon>
        <taxon>Colletotrichum</taxon>
        <taxon>Colletotrichum gloeosporioides species complex</taxon>
    </lineage>
</organism>
<feature type="region of interest" description="Disordered" evidence="1">
    <location>
        <begin position="27"/>
        <end position="48"/>
    </location>
</feature>
<keyword evidence="2" id="KW-0812">Transmembrane</keyword>
<comment type="caution">
    <text evidence="3">The sequence shown here is derived from an EMBL/GenBank/DDBJ whole genome shotgun (WGS) entry which is preliminary data.</text>
</comment>
<proteinExistence type="predicted"/>
<dbReference type="AlphaFoldDB" id="A0A8H4CVY8"/>
<evidence type="ECO:0000313" key="3">
    <source>
        <dbReference type="EMBL" id="KAF3811005.1"/>
    </source>
</evidence>
<feature type="transmembrane region" description="Helical" evidence="2">
    <location>
        <begin position="189"/>
        <end position="207"/>
    </location>
</feature>
<keyword evidence="2" id="KW-0472">Membrane</keyword>
<keyword evidence="4" id="KW-1185">Reference proteome</keyword>
<dbReference type="EMBL" id="WVTB01000008">
    <property type="protein sequence ID" value="KAF3811005.1"/>
    <property type="molecule type" value="Genomic_DNA"/>
</dbReference>
<keyword evidence="2" id="KW-1133">Transmembrane helix</keyword>
<evidence type="ECO:0000313" key="4">
    <source>
        <dbReference type="Proteomes" id="UP000613401"/>
    </source>
</evidence>
<reference evidence="3" key="2">
    <citation type="submission" date="2020-03" db="EMBL/GenBank/DDBJ databases">
        <authorList>
            <person name="Fu F.-F."/>
            <person name="Chen J."/>
        </authorList>
    </citation>
    <scope>NUCLEOTIDE SEQUENCE</scope>
    <source>
        <strain evidence="3">Lc1</strain>
    </source>
</reference>
<feature type="compositionally biased region" description="Basic and acidic residues" evidence="1">
    <location>
        <begin position="406"/>
        <end position="420"/>
    </location>
</feature>
<name>A0A8H4CVY8_COLGL</name>
<accession>A0A8H4CVY8</accession>
<reference evidence="3" key="1">
    <citation type="journal article" date="2020" name="Phytopathology">
        <title>Genome sequence and comparative analysis of Colletotrichum gloeosporioides isolated from Liriodendron leaves.</title>
        <authorList>
            <person name="Fu F.F."/>
            <person name="Hao Z."/>
            <person name="Wang P."/>
            <person name="Lu Y."/>
            <person name="Xue L.J."/>
            <person name="Wei G."/>
            <person name="Tian Y."/>
            <person name="Baishi H."/>
            <person name="Xu H."/>
            <person name="Shi J."/>
            <person name="Cheng T."/>
            <person name="Wang G."/>
            <person name="Yi Y."/>
            <person name="Chen J."/>
        </authorList>
    </citation>
    <scope>NUCLEOTIDE SEQUENCE</scope>
    <source>
        <strain evidence="3">Lc1</strain>
    </source>
</reference>
<feature type="transmembrane region" description="Helical" evidence="2">
    <location>
        <begin position="56"/>
        <end position="78"/>
    </location>
</feature>